<reference evidence="6 7" key="1">
    <citation type="submission" date="2016-12" db="EMBL/GenBank/DDBJ databases">
        <title>Draft genome of Tersicoccus phoenicis 1P05MA.</title>
        <authorList>
            <person name="Nakajima Y."/>
            <person name="Yoshizawa S."/>
            <person name="Nakamura K."/>
            <person name="Ogura Y."/>
            <person name="Hayashi T."/>
            <person name="Kogure K."/>
        </authorList>
    </citation>
    <scope>NUCLEOTIDE SEQUENCE [LARGE SCALE GENOMIC DNA]</scope>
    <source>
        <strain evidence="6 7">1p05MA</strain>
    </source>
</reference>
<dbReference type="Gene3D" id="3.30.300.30">
    <property type="match status" value="1"/>
</dbReference>
<proteinExistence type="inferred from homology"/>
<dbReference type="Pfam" id="PF00501">
    <property type="entry name" value="AMP-binding"/>
    <property type="match status" value="1"/>
</dbReference>
<keyword evidence="2" id="KW-0436">Ligase</keyword>
<feature type="domain" description="AMP-dependent synthetase/ligase" evidence="4">
    <location>
        <begin position="388"/>
        <end position="755"/>
    </location>
</feature>
<dbReference type="InterPro" id="IPR000873">
    <property type="entry name" value="AMP-dep_synth/lig_dom"/>
</dbReference>
<sequence>MVTAAWPGVPEGCSRYLPVTSSAAVDAGAVHRWHVLDNAALLPDDVGPVGTLLCVHGNPTWSYLWRSLLEPAARGTVPGISAVGPWRVVAVDQLDMGLSARTGPRRLADRVADLGDLTDALGLTGPVVTVGHDWGGSISLGWAIDHPELLAGVVLTNTAVHQPADQSIPWPLRLALHPAIHRPGTVSTTAFLDITLGLARPRLDPAIRRAYRAPYRHGRRRGGVGQFVADIPVDETTPSFPELDRIATGVHGLTVPVLLLWGPDDPIFADRYLRDLIDRRPHADVHRFEGAGHLVVEDAPVAASILDWLGRRVPGDRVSDDAAEAPRGSRLTLADRDYRPLWATLEQRADDPATAVVDMAADGGPSGNTRAGGDSTGNDSSGSPAPARLGWDELAARVDRLRRGLLAVGVRPGHRISLLVPPGIDLTCLIYASLRLGAVIVVADAGLGARGLSRAVRGAGPDWVIGIDRALTAARLFGWPGRRISLRTPDRLTRRALGVDHSLAEVLAAGDTAAAESPNPEPAPDDPAAILFTSGSTGPAKGVAYTHRQLSAMCRTVSTTYGLAPGTALVAAFAPFALLGPALGATSVSPAMDVTAPSTLTAAALADAAAAIEATAVFASPAALVNVLATADGLDETQRKALAGVDLLLSAGAPIGEPLLAAVSVLVPHARLHTPYGMTEALPVTDVDLPGIRAAAADAAAGAVTGAGNGVCVGAPVPGAHVAISAFDAAGSPVGDPSAVPAVSGEILVAAPHVKDHYDRLYLTETAASDRGWHRTGDVGHLDAAGRLWVEGRLAHVLRTSGGPVTPVEAEQRMADVDGVARTALVGVGPDGAQVAVAVVETRPDARSDGPAPRRTAEALRAALAAALPHLDLAAVLQVRRLPTDVRHNSKVDRSALAGWASDVLAGRRATAP</sequence>
<dbReference type="EMBL" id="MRDE01000009">
    <property type="protein sequence ID" value="OMH28349.1"/>
    <property type="molecule type" value="Genomic_DNA"/>
</dbReference>
<dbReference type="Gene3D" id="3.40.50.1820">
    <property type="entry name" value="alpha/beta hydrolase"/>
    <property type="match status" value="1"/>
</dbReference>
<accession>A0A1R1LLI7</accession>
<dbReference type="Pfam" id="PF00561">
    <property type="entry name" value="Abhydrolase_1"/>
    <property type="match status" value="1"/>
</dbReference>
<dbReference type="InterPro" id="IPR045851">
    <property type="entry name" value="AMP-bd_C_sf"/>
</dbReference>
<dbReference type="GO" id="GO:0006631">
    <property type="term" value="P:fatty acid metabolic process"/>
    <property type="evidence" value="ECO:0007669"/>
    <property type="project" value="TreeGrafter"/>
</dbReference>
<comment type="caution">
    <text evidence="6">The sequence shown here is derived from an EMBL/GenBank/DDBJ whole genome shotgun (WGS) entry which is preliminary data.</text>
</comment>
<comment type="similarity">
    <text evidence="1">Belongs to the ATP-dependent AMP-binding enzyme family.</text>
</comment>
<dbReference type="InterPro" id="IPR000073">
    <property type="entry name" value="AB_hydrolase_1"/>
</dbReference>
<dbReference type="InterPro" id="IPR042099">
    <property type="entry name" value="ANL_N_sf"/>
</dbReference>
<dbReference type="InterPro" id="IPR020845">
    <property type="entry name" value="AMP-binding_CS"/>
</dbReference>
<dbReference type="PRINTS" id="PR00111">
    <property type="entry name" value="ABHYDROLASE"/>
</dbReference>
<dbReference type="PANTHER" id="PTHR43201">
    <property type="entry name" value="ACYL-COA SYNTHETASE"/>
    <property type="match status" value="1"/>
</dbReference>
<evidence type="ECO:0000259" key="4">
    <source>
        <dbReference type="Pfam" id="PF00501"/>
    </source>
</evidence>
<dbReference type="GO" id="GO:0031956">
    <property type="term" value="F:medium-chain fatty acid-CoA ligase activity"/>
    <property type="evidence" value="ECO:0007669"/>
    <property type="project" value="TreeGrafter"/>
</dbReference>
<dbReference type="STRING" id="554083.BKD30_02035"/>
<dbReference type="GO" id="GO:0016787">
    <property type="term" value="F:hydrolase activity"/>
    <property type="evidence" value="ECO:0007669"/>
    <property type="project" value="UniProtKB-KW"/>
</dbReference>
<name>A0A1R1LLI7_9MICC</name>
<dbReference type="SUPFAM" id="SSF53474">
    <property type="entry name" value="alpha/beta-Hydrolases"/>
    <property type="match status" value="1"/>
</dbReference>
<gene>
    <name evidence="6" type="ORF">BKD30_02035</name>
</gene>
<dbReference type="PANTHER" id="PTHR43201:SF5">
    <property type="entry name" value="MEDIUM-CHAIN ACYL-COA LIGASE ACSF2, MITOCHONDRIAL"/>
    <property type="match status" value="1"/>
</dbReference>
<evidence type="ECO:0000256" key="2">
    <source>
        <dbReference type="ARBA" id="ARBA00022598"/>
    </source>
</evidence>
<dbReference type="Proteomes" id="UP000187085">
    <property type="component" value="Unassembled WGS sequence"/>
</dbReference>
<dbReference type="SUPFAM" id="SSF56801">
    <property type="entry name" value="Acetyl-CoA synthetase-like"/>
    <property type="match status" value="1"/>
</dbReference>
<feature type="region of interest" description="Disordered" evidence="3">
    <location>
        <begin position="357"/>
        <end position="387"/>
    </location>
</feature>
<dbReference type="AlphaFoldDB" id="A0A1R1LLI7"/>
<organism evidence="6 7">
    <name type="scientific">Tersicoccus phoenicis</name>
    <dbReference type="NCBI Taxonomy" id="554083"/>
    <lineage>
        <taxon>Bacteria</taxon>
        <taxon>Bacillati</taxon>
        <taxon>Actinomycetota</taxon>
        <taxon>Actinomycetes</taxon>
        <taxon>Micrococcales</taxon>
        <taxon>Micrococcaceae</taxon>
        <taxon>Tersicoccus</taxon>
    </lineage>
</organism>
<dbReference type="PROSITE" id="PS00455">
    <property type="entry name" value="AMP_BINDING"/>
    <property type="match status" value="1"/>
</dbReference>
<evidence type="ECO:0000256" key="1">
    <source>
        <dbReference type="ARBA" id="ARBA00006432"/>
    </source>
</evidence>
<protein>
    <submittedName>
        <fullName evidence="6">Hydrolase</fullName>
    </submittedName>
</protein>
<dbReference type="OrthoDB" id="812569at2"/>
<dbReference type="InterPro" id="IPR029058">
    <property type="entry name" value="AB_hydrolase_fold"/>
</dbReference>
<evidence type="ECO:0000313" key="7">
    <source>
        <dbReference type="Proteomes" id="UP000187085"/>
    </source>
</evidence>
<evidence type="ECO:0000256" key="3">
    <source>
        <dbReference type="SAM" id="MobiDB-lite"/>
    </source>
</evidence>
<keyword evidence="7" id="KW-1185">Reference proteome</keyword>
<dbReference type="Gene3D" id="3.40.50.12780">
    <property type="entry name" value="N-terminal domain of ligase-like"/>
    <property type="match status" value="1"/>
</dbReference>
<dbReference type="RefSeq" id="WP_076701373.1">
    <property type="nucleotide sequence ID" value="NZ_MRDE01000009.1"/>
</dbReference>
<evidence type="ECO:0000313" key="6">
    <source>
        <dbReference type="EMBL" id="OMH28349.1"/>
    </source>
</evidence>
<evidence type="ECO:0000259" key="5">
    <source>
        <dbReference type="Pfam" id="PF00561"/>
    </source>
</evidence>
<feature type="compositionally biased region" description="Low complexity" evidence="3">
    <location>
        <begin position="372"/>
        <end position="383"/>
    </location>
</feature>
<feature type="domain" description="AB hydrolase-1" evidence="5">
    <location>
        <begin position="51"/>
        <end position="300"/>
    </location>
</feature>
<keyword evidence="6" id="KW-0378">Hydrolase</keyword>